<dbReference type="InterPro" id="IPR006935">
    <property type="entry name" value="Helicase/UvrB_N"/>
</dbReference>
<evidence type="ECO:0000313" key="18">
    <source>
        <dbReference type="EMBL" id="KJV78106.1"/>
    </source>
</evidence>
<dbReference type="InterPro" id="IPR024759">
    <property type="entry name" value="UvrB_YAD/RRR_dom"/>
</dbReference>
<dbReference type="Gene3D" id="3.40.50.300">
    <property type="entry name" value="P-loop containing nucleotide triphosphate hydrolases"/>
    <property type="match status" value="3"/>
</dbReference>
<dbReference type="InterPro" id="IPR041471">
    <property type="entry name" value="UvrB_inter"/>
</dbReference>
<evidence type="ECO:0000259" key="15">
    <source>
        <dbReference type="PROSITE" id="PS50151"/>
    </source>
</evidence>
<comment type="subcellular location">
    <subcellularLocation>
        <location evidence="1 13 14">Cytoplasm</location>
    </subcellularLocation>
</comment>
<dbReference type="Pfam" id="PF12344">
    <property type="entry name" value="UvrB"/>
    <property type="match status" value="1"/>
</dbReference>
<organism evidence="18 19">
    <name type="scientific">Rickettsia rhipicephali str. Ect</name>
    <dbReference type="NCBI Taxonomy" id="1359199"/>
    <lineage>
        <taxon>Bacteria</taxon>
        <taxon>Pseudomonadati</taxon>
        <taxon>Pseudomonadota</taxon>
        <taxon>Alphaproteobacteria</taxon>
        <taxon>Rickettsiales</taxon>
        <taxon>Rickettsiaceae</taxon>
        <taxon>Rickettsieae</taxon>
        <taxon>Rickettsia</taxon>
        <taxon>spotted fever group</taxon>
    </lineage>
</organism>
<dbReference type="InterPro" id="IPR001650">
    <property type="entry name" value="Helicase_C-like"/>
</dbReference>
<dbReference type="GO" id="GO:0016887">
    <property type="term" value="F:ATP hydrolysis activity"/>
    <property type="evidence" value="ECO:0007669"/>
    <property type="project" value="InterPro"/>
</dbReference>
<dbReference type="PROSITE" id="PS50151">
    <property type="entry name" value="UVR"/>
    <property type="match status" value="1"/>
</dbReference>
<evidence type="ECO:0000313" key="19">
    <source>
        <dbReference type="Proteomes" id="UP000033591"/>
    </source>
</evidence>
<dbReference type="SMART" id="SM00490">
    <property type="entry name" value="HELICc"/>
    <property type="match status" value="1"/>
</dbReference>
<keyword evidence="4 13" id="KW-0547">Nucleotide-binding</keyword>
<evidence type="ECO:0000256" key="3">
    <source>
        <dbReference type="ARBA" id="ARBA00022490"/>
    </source>
</evidence>
<keyword evidence="9 13" id="KW-0234">DNA repair</keyword>
<evidence type="ECO:0000256" key="12">
    <source>
        <dbReference type="ARBA" id="ARBA00029504"/>
    </source>
</evidence>
<comment type="domain">
    <text evidence="13">The beta-hairpin motif is involved in DNA binding.</text>
</comment>
<dbReference type="RefSeq" id="WP_014365334.1">
    <property type="nucleotide sequence ID" value="NZ_LAOC01000001.1"/>
</dbReference>
<dbReference type="GO" id="GO:0009381">
    <property type="term" value="F:excinuclease ABC activity"/>
    <property type="evidence" value="ECO:0007669"/>
    <property type="project" value="UniProtKB-UniRule"/>
</dbReference>
<dbReference type="InterPro" id="IPR027417">
    <property type="entry name" value="P-loop_NTPase"/>
</dbReference>
<keyword evidence="10 13" id="KW-0742">SOS response</keyword>
<dbReference type="InterPro" id="IPR001943">
    <property type="entry name" value="UVR_dom"/>
</dbReference>
<evidence type="ECO:0000256" key="13">
    <source>
        <dbReference type="HAMAP-Rule" id="MF_00204"/>
    </source>
</evidence>
<name>A0A0F3PDY2_RICRH</name>
<feature type="short sequence motif" description="Beta-hairpin" evidence="13">
    <location>
        <begin position="91"/>
        <end position="114"/>
    </location>
</feature>
<proteinExistence type="inferred from homology"/>
<comment type="function">
    <text evidence="13">The UvrABC repair system catalyzes the recognition and processing of DNA lesions. A damage recognition complex composed of 2 UvrA and 2 UvrB subunits scans DNA for abnormalities. Upon binding of the UvrA(2)B(2) complex to a putative damaged site, the DNA wraps around one UvrB monomer. DNA wrap is dependent on ATP binding by UvrB and probably causes local melting of the DNA helix, facilitating insertion of UvrB beta-hairpin between the DNA strands. Then UvrB probes one DNA strand for the presence of a lesion. If a lesion is found the UvrA subunits dissociate and the UvrB-DNA preincision complex is formed. This complex is subsequently bound by UvrC and the second UvrB is released. If no lesion is found, the DNA wraps around the other UvrB subunit that will check the other stand for damage.</text>
</comment>
<evidence type="ECO:0000256" key="14">
    <source>
        <dbReference type="RuleBase" id="RU003587"/>
    </source>
</evidence>
<evidence type="ECO:0000256" key="4">
    <source>
        <dbReference type="ARBA" id="ARBA00022741"/>
    </source>
</evidence>
<feature type="domain" description="Helicase C-terminal" evidence="17">
    <location>
        <begin position="430"/>
        <end position="592"/>
    </location>
</feature>
<dbReference type="Proteomes" id="UP000033591">
    <property type="component" value="Unassembled WGS sequence"/>
</dbReference>
<dbReference type="Pfam" id="PF04851">
    <property type="entry name" value="ResIII"/>
    <property type="match status" value="1"/>
</dbReference>
<evidence type="ECO:0000256" key="9">
    <source>
        <dbReference type="ARBA" id="ARBA00023204"/>
    </source>
</evidence>
<comment type="caution">
    <text evidence="18">The sequence shown here is derived from an EMBL/GenBank/DDBJ whole genome shotgun (WGS) entry which is preliminary data.</text>
</comment>
<evidence type="ECO:0000259" key="16">
    <source>
        <dbReference type="PROSITE" id="PS51192"/>
    </source>
</evidence>
<dbReference type="PROSITE" id="PS51192">
    <property type="entry name" value="HELICASE_ATP_BIND_1"/>
    <property type="match status" value="1"/>
</dbReference>
<comment type="subunit">
    <text evidence="11 13 14">Forms a heterotetramer with UvrA during the search for lesions. Interacts with UvrC in an incision complex.</text>
</comment>
<dbReference type="SUPFAM" id="SSF52540">
    <property type="entry name" value="P-loop containing nucleoside triphosphate hydrolases"/>
    <property type="match status" value="2"/>
</dbReference>
<keyword evidence="3 13" id="KW-0963">Cytoplasm</keyword>
<keyword evidence="6 13" id="KW-0228">DNA excision</keyword>
<dbReference type="GO" id="GO:0005524">
    <property type="term" value="F:ATP binding"/>
    <property type="evidence" value="ECO:0007669"/>
    <property type="project" value="UniProtKB-UniRule"/>
</dbReference>
<dbReference type="Pfam" id="PF02151">
    <property type="entry name" value="UVR"/>
    <property type="match status" value="1"/>
</dbReference>
<dbReference type="InterPro" id="IPR014001">
    <property type="entry name" value="Helicase_ATP-bd"/>
</dbReference>
<dbReference type="Pfam" id="PF00271">
    <property type="entry name" value="Helicase_C"/>
    <property type="match status" value="1"/>
</dbReference>
<dbReference type="Gene3D" id="4.10.860.10">
    <property type="entry name" value="UVR domain"/>
    <property type="match status" value="1"/>
</dbReference>
<evidence type="ECO:0000256" key="7">
    <source>
        <dbReference type="ARBA" id="ARBA00022840"/>
    </source>
</evidence>
<protein>
    <recommendedName>
        <fullName evidence="12 13">UvrABC system protein B</fullName>
        <shortName evidence="13">Protein UvrB</shortName>
    </recommendedName>
    <alternativeName>
        <fullName evidence="13">Excinuclease ABC subunit B</fullName>
    </alternativeName>
</protein>
<dbReference type="GO" id="GO:0005737">
    <property type="term" value="C:cytoplasm"/>
    <property type="evidence" value="ECO:0007669"/>
    <property type="project" value="UniProtKB-SubCell"/>
</dbReference>
<dbReference type="PROSITE" id="PS51194">
    <property type="entry name" value="HELICASE_CTER"/>
    <property type="match status" value="1"/>
</dbReference>
<gene>
    <name evidence="13 18" type="primary">uvrB</name>
    <name evidence="18" type="ORF">RMAECT_0416</name>
</gene>
<dbReference type="CDD" id="cd18790">
    <property type="entry name" value="SF2_C_UvrB"/>
    <property type="match status" value="1"/>
</dbReference>
<feature type="domain" description="UVR" evidence="15">
    <location>
        <begin position="621"/>
        <end position="656"/>
    </location>
</feature>
<dbReference type="GO" id="GO:0003677">
    <property type="term" value="F:DNA binding"/>
    <property type="evidence" value="ECO:0007669"/>
    <property type="project" value="UniProtKB-UniRule"/>
</dbReference>
<feature type="binding site" evidence="13">
    <location>
        <begin position="38"/>
        <end position="45"/>
    </location>
    <ligand>
        <name>ATP</name>
        <dbReference type="ChEBI" id="CHEBI:30616"/>
    </ligand>
</feature>
<keyword evidence="7 13" id="KW-0067">ATP-binding</keyword>
<dbReference type="InterPro" id="IPR004807">
    <property type="entry name" value="UvrB"/>
</dbReference>
<dbReference type="CDD" id="cd17916">
    <property type="entry name" value="DEXHc_UvrB"/>
    <property type="match status" value="1"/>
</dbReference>
<keyword evidence="5 13" id="KW-0227">DNA damage</keyword>
<dbReference type="GO" id="GO:0009432">
    <property type="term" value="P:SOS response"/>
    <property type="evidence" value="ECO:0007669"/>
    <property type="project" value="UniProtKB-UniRule"/>
</dbReference>
<reference evidence="18 19" key="1">
    <citation type="submission" date="2015-01" db="EMBL/GenBank/DDBJ databases">
        <title>Genome Sequencing of Rickettsiales.</title>
        <authorList>
            <person name="Daugherty S.C."/>
            <person name="Su Q."/>
            <person name="Abolude K."/>
            <person name="Beier-Sexton M."/>
            <person name="Carlyon J.A."/>
            <person name="Carter R."/>
            <person name="Day N.P."/>
            <person name="Dumler S.J."/>
            <person name="Dyachenko V."/>
            <person name="Godinez A."/>
            <person name="Kurtti T.J."/>
            <person name="Lichay M."/>
            <person name="Mullins K.E."/>
            <person name="Ott S."/>
            <person name="Pappas-Brown V."/>
            <person name="Paris D.H."/>
            <person name="Patel P."/>
            <person name="Richards A.L."/>
            <person name="Sadzewicz L."/>
            <person name="Sears K."/>
            <person name="Seidman D."/>
            <person name="Sengamalay N."/>
            <person name="Stenos J."/>
            <person name="Tallon L.J."/>
            <person name="Vincent G."/>
            <person name="Fraser C.M."/>
            <person name="Munderloh U."/>
            <person name="Dunning-Hotopp J.C."/>
        </authorList>
    </citation>
    <scope>NUCLEOTIDE SEQUENCE [LARGE SCALE GENOMIC DNA]</scope>
    <source>
        <strain evidence="18 19">Ect</strain>
    </source>
</reference>
<evidence type="ECO:0000259" key="17">
    <source>
        <dbReference type="PROSITE" id="PS51194"/>
    </source>
</evidence>
<dbReference type="SUPFAM" id="SSF46600">
    <property type="entry name" value="C-terminal UvrC-binding domain of UvrB"/>
    <property type="match status" value="1"/>
</dbReference>
<dbReference type="GO" id="GO:0006289">
    <property type="term" value="P:nucleotide-excision repair"/>
    <property type="evidence" value="ECO:0007669"/>
    <property type="project" value="UniProtKB-UniRule"/>
</dbReference>
<evidence type="ECO:0000256" key="2">
    <source>
        <dbReference type="ARBA" id="ARBA00008533"/>
    </source>
</evidence>
<evidence type="ECO:0000256" key="11">
    <source>
        <dbReference type="ARBA" id="ARBA00026033"/>
    </source>
</evidence>
<sequence length="661" mass="75352">MNNFSIISEYKPAGDQPKAIDDIIAGLSSKKRSQILLGITGSGKTFTMANIIERTNRPTLIMAHNKTLAAQIYSEMKSIFPKNAVEYFVSYYDYYQPEAYIARTDTFIEKDSSINEQIDLMRHAATRSLLERRDVIVVSSVSCIYGLGSPDLYYQMMVNLEPGQSYPRDQLLNDLIKLQYERNDIGFERGCFRVKGDNIDIFPSHYSNKAWRLSFCGNELEYIHEFDPLTGAKLAKLDKAMVFGNSHFVMPQETINNAISGIEEELQKRLEFLKSQDKPLETQRLNQRTQYDLEMLTETGSCKGVENYSRFFTGRNAGEPPPTLFEYLPEDALLFVDESHVSVPQIRAMYNGDRARKEVLVEHGFRLPSALDNRPLKFEEWEKFRPQTVFVSATPGPFELEETDGTVVELIIRPTGLLDPECIIKPATNQIEDLISEIQTTIAKGFRVLVTTLTKKMAEDLTAYLQELKYKTSYLHSHVHTLERIEILRDLRQGTIDILVGINLLREGLDIPECGLVAILDADKEGFLRSEVSLIQTIGRAARNSEGRVILYADKMTKSIDKAVSETLRRRQIQQEYNAKHGIIPKTINRTIHALAEFEKIDSKLDKKQAHTLFDNPAKLKTHIDKLKKEMLKAASNLEFEQAAKLRDQLKTLEEAALELS</sequence>
<dbReference type="NCBIfam" id="NF003673">
    <property type="entry name" value="PRK05298.1"/>
    <property type="match status" value="1"/>
</dbReference>
<dbReference type="InterPro" id="IPR036876">
    <property type="entry name" value="UVR_dom_sf"/>
</dbReference>
<dbReference type="PATRIC" id="fig|1359199.3.peg.409"/>
<dbReference type="PANTHER" id="PTHR24029:SF0">
    <property type="entry name" value="UVRABC SYSTEM PROTEIN B"/>
    <property type="match status" value="1"/>
</dbReference>
<feature type="domain" description="Helicase ATP-binding" evidence="16">
    <location>
        <begin position="25"/>
        <end position="182"/>
    </location>
</feature>
<dbReference type="AlphaFoldDB" id="A0A0F3PDY2"/>
<dbReference type="NCBIfam" id="TIGR00631">
    <property type="entry name" value="uvrb"/>
    <property type="match status" value="1"/>
</dbReference>
<evidence type="ECO:0000256" key="8">
    <source>
        <dbReference type="ARBA" id="ARBA00022881"/>
    </source>
</evidence>
<dbReference type="EMBL" id="LAOC01000001">
    <property type="protein sequence ID" value="KJV78106.1"/>
    <property type="molecule type" value="Genomic_DNA"/>
</dbReference>
<keyword evidence="18" id="KW-0378">Hydrolase</keyword>
<dbReference type="PANTHER" id="PTHR24029">
    <property type="entry name" value="UVRABC SYSTEM PROTEIN B"/>
    <property type="match status" value="1"/>
</dbReference>
<evidence type="ECO:0000256" key="6">
    <source>
        <dbReference type="ARBA" id="ARBA00022769"/>
    </source>
</evidence>
<evidence type="ECO:0000256" key="5">
    <source>
        <dbReference type="ARBA" id="ARBA00022763"/>
    </source>
</evidence>
<dbReference type="Pfam" id="PF17757">
    <property type="entry name" value="UvrB_inter"/>
    <property type="match status" value="1"/>
</dbReference>
<dbReference type="GO" id="GO:0009380">
    <property type="term" value="C:excinuclease repair complex"/>
    <property type="evidence" value="ECO:0007669"/>
    <property type="project" value="InterPro"/>
</dbReference>
<comment type="similarity">
    <text evidence="2 13 14">Belongs to the UvrB family.</text>
</comment>
<keyword evidence="8 13" id="KW-0267">Excision nuclease</keyword>
<dbReference type="HAMAP" id="MF_00204">
    <property type="entry name" value="UvrB"/>
    <property type="match status" value="1"/>
</dbReference>
<evidence type="ECO:0000256" key="1">
    <source>
        <dbReference type="ARBA" id="ARBA00004496"/>
    </source>
</evidence>
<evidence type="ECO:0000256" key="10">
    <source>
        <dbReference type="ARBA" id="ARBA00023236"/>
    </source>
</evidence>
<dbReference type="SMART" id="SM00487">
    <property type="entry name" value="DEXDc"/>
    <property type="match status" value="1"/>
</dbReference>
<accession>A0A0F3PDY2</accession>